<feature type="transmembrane region" description="Helical" evidence="7">
    <location>
        <begin position="234"/>
        <end position="262"/>
    </location>
</feature>
<feature type="transmembrane region" description="Helical" evidence="7">
    <location>
        <begin position="43"/>
        <end position="63"/>
    </location>
</feature>
<dbReference type="OrthoDB" id="3229610at2759"/>
<keyword evidence="3 7" id="KW-1133">Transmembrane helix</keyword>
<keyword evidence="2 7" id="KW-0812">Transmembrane</keyword>
<feature type="domain" description="Rhodopsin" evidence="8">
    <location>
        <begin position="28"/>
        <end position="258"/>
    </location>
</feature>
<comment type="similarity">
    <text evidence="5">Belongs to the SAT4 family.</text>
</comment>
<dbReference type="EMBL" id="JAFIQS010000010">
    <property type="protein sequence ID" value="KAG5165163.1"/>
    <property type="molecule type" value="Genomic_DNA"/>
</dbReference>
<keyword evidence="4 7" id="KW-0472">Membrane</keyword>
<dbReference type="Gene3D" id="1.10.1760.20">
    <property type="match status" value="1"/>
</dbReference>
<evidence type="ECO:0000256" key="6">
    <source>
        <dbReference type="SAM" id="MobiDB-lite"/>
    </source>
</evidence>
<feature type="transmembrane region" description="Helical" evidence="7">
    <location>
        <begin position="12"/>
        <end position="31"/>
    </location>
</feature>
<reference evidence="9" key="1">
    <citation type="submission" date="2021-02" db="EMBL/GenBank/DDBJ databases">
        <title>Psilocybe cubensis genome.</title>
        <authorList>
            <person name="Mckernan K.J."/>
            <person name="Crawford S."/>
            <person name="Trippe A."/>
            <person name="Kane L.T."/>
            <person name="Mclaughlin S."/>
        </authorList>
    </citation>
    <scope>NUCLEOTIDE SEQUENCE [LARGE SCALE GENOMIC DNA]</scope>
    <source>
        <strain evidence="9">MGC-MH-2018</strain>
    </source>
</reference>
<evidence type="ECO:0000259" key="8">
    <source>
        <dbReference type="Pfam" id="PF20684"/>
    </source>
</evidence>
<proteinExistence type="inferred from homology"/>
<comment type="caution">
    <text evidence="9">The sequence shown here is derived from an EMBL/GenBank/DDBJ whole genome shotgun (WGS) entry which is preliminary data.</text>
</comment>
<dbReference type="PANTHER" id="PTHR33048:SF47">
    <property type="entry name" value="INTEGRAL MEMBRANE PROTEIN-RELATED"/>
    <property type="match status" value="1"/>
</dbReference>
<evidence type="ECO:0000256" key="2">
    <source>
        <dbReference type="ARBA" id="ARBA00022692"/>
    </source>
</evidence>
<dbReference type="GO" id="GO:0016020">
    <property type="term" value="C:membrane"/>
    <property type="evidence" value="ECO:0007669"/>
    <property type="project" value="UniProtKB-SubCell"/>
</dbReference>
<feature type="compositionally biased region" description="Low complexity" evidence="6">
    <location>
        <begin position="298"/>
        <end position="310"/>
    </location>
</feature>
<gene>
    <name evidence="9" type="ORF">JR316_009859</name>
</gene>
<dbReference type="InterPro" id="IPR052337">
    <property type="entry name" value="SAT4-like"/>
</dbReference>
<accession>A0A8H7XSZ1</accession>
<dbReference type="PANTHER" id="PTHR33048">
    <property type="entry name" value="PTH11-LIKE INTEGRAL MEMBRANE PROTEIN (AFU_ORTHOLOGUE AFUA_5G11245)"/>
    <property type="match status" value="1"/>
</dbReference>
<evidence type="ECO:0000256" key="1">
    <source>
        <dbReference type="ARBA" id="ARBA00004141"/>
    </source>
</evidence>
<dbReference type="InterPro" id="IPR049326">
    <property type="entry name" value="Rhodopsin_dom_fungi"/>
</dbReference>
<feature type="transmembrane region" description="Helical" evidence="7">
    <location>
        <begin position="165"/>
        <end position="187"/>
    </location>
</feature>
<protein>
    <recommendedName>
        <fullName evidence="8">Rhodopsin domain-containing protein</fullName>
    </recommendedName>
</protein>
<feature type="region of interest" description="Disordered" evidence="6">
    <location>
        <begin position="293"/>
        <end position="337"/>
    </location>
</feature>
<evidence type="ECO:0000256" key="7">
    <source>
        <dbReference type="SAM" id="Phobius"/>
    </source>
</evidence>
<feature type="transmembrane region" description="Helical" evidence="7">
    <location>
        <begin position="75"/>
        <end position="95"/>
    </location>
</feature>
<evidence type="ECO:0000256" key="3">
    <source>
        <dbReference type="ARBA" id="ARBA00022989"/>
    </source>
</evidence>
<feature type="transmembrane region" description="Helical" evidence="7">
    <location>
        <begin position="116"/>
        <end position="138"/>
    </location>
</feature>
<feature type="transmembrane region" description="Helical" evidence="7">
    <location>
        <begin position="199"/>
        <end position="222"/>
    </location>
</feature>
<evidence type="ECO:0000256" key="4">
    <source>
        <dbReference type="ARBA" id="ARBA00023136"/>
    </source>
</evidence>
<evidence type="ECO:0000313" key="9">
    <source>
        <dbReference type="EMBL" id="KAG5165163.1"/>
    </source>
</evidence>
<organism evidence="9">
    <name type="scientific">Psilocybe cubensis</name>
    <name type="common">Psychedelic mushroom</name>
    <name type="synonym">Stropharia cubensis</name>
    <dbReference type="NCBI Taxonomy" id="181762"/>
    <lineage>
        <taxon>Eukaryota</taxon>
        <taxon>Fungi</taxon>
        <taxon>Dikarya</taxon>
        <taxon>Basidiomycota</taxon>
        <taxon>Agaricomycotina</taxon>
        <taxon>Agaricomycetes</taxon>
        <taxon>Agaricomycetidae</taxon>
        <taxon>Agaricales</taxon>
        <taxon>Agaricineae</taxon>
        <taxon>Strophariaceae</taxon>
        <taxon>Psilocybe</taxon>
    </lineage>
</organism>
<comment type="subcellular location">
    <subcellularLocation>
        <location evidence="1">Membrane</location>
        <topology evidence="1">Multi-pass membrane protein</topology>
    </subcellularLocation>
</comment>
<sequence>MLPQQSTLAWSIIISVLHVVAIVSTTFRLCHRLYKRQMWYDDYVVIVPLAFDCVYFVMFWKALTSKDYLRYRNNVHFFTSFMFGFVVNAIVLWFSRISLALSLARIFPRGHIARRFSLCIAVLCFVFFGTTVGLTIGLCQSSGRPWYRIDPHNCKKGPKGIPINGLVGVLADILADTVLFLAPLFVLRRVKLPARERRMILAAFSGSVLTLLAAVVFGVFWYCRVKFGSPAGKVVLRLVVAHIETTVAMIVCNLLLITMFLYRIFRRIHSVDSAPKHTPLAAHAVANPAPPPVPLLPLPSDSSNNTNTSHDSGDATSVSRTGTGTGTGTEGAIEDPKRIVCVPSEGDSGSMLISRSSVLTPIVLTQLDTAGMEWDMLDAPMTEPERSSALTLALELVPGCTTEEERGVDVDVDVDVVGKTKMQEEYESVGDSKGEVER</sequence>
<dbReference type="AlphaFoldDB" id="A0A8H7XSZ1"/>
<name>A0A8H7XSZ1_PSICU</name>
<dbReference type="Pfam" id="PF20684">
    <property type="entry name" value="Fung_rhodopsin"/>
    <property type="match status" value="1"/>
</dbReference>
<evidence type="ECO:0000256" key="5">
    <source>
        <dbReference type="ARBA" id="ARBA00038359"/>
    </source>
</evidence>